<keyword evidence="3" id="KW-1185">Reference proteome</keyword>
<dbReference type="InterPro" id="IPR004027">
    <property type="entry name" value="SEC_C_motif"/>
</dbReference>
<reference evidence="2 3" key="1">
    <citation type="submission" date="2019-11" db="EMBL/GenBank/DDBJ databases">
        <title>Draft genome sequence of Labilibaculum sp. strain SYP isolated from Black Sea.</title>
        <authorList>
            <person name="Yadav S."/>
            <person name="Villanueva L."/>
        </authorList>
    </citation>
    <scope>NUCLEOTIDE SEQUENCE [LARGE SCALE GENOMIC DNA]</scope>
    <source>
        <strain evidence="2 3">44</strain>
    </source>
</reference>
<gene>
    <name evidence="2" type="ORF">DWB62_018505</name>
    <name evidence="1" type="ORF">GNY23_18505</name>
</gene>
<dbReference type="EMBL" id="QTZN02000061">
    <property type="protein sequence ID" value="MVB09013.1"/>
    <property type="molecule type" value="Genomic_DNA"/>
</dbReference>
<name>A0A7M4DAX9_9BACT</name>
<dbReference type="Pfam" id="PF02810">
    <property type="entry name" value="SEC-C"/>
    <property type="match status" value="1"/>
</dbReference>
<dbReference type="OrthoDB" id="570299at2"/>
<evidence type="ECO:0000313" key="1">
    <source>
        <dbReference type="EMBL" id="MUP39808.1"/>
    </source>
</evidence>
<dbReference type="RefSeq" id="WP_156197170.1">
    <property type="nucleotide sequence ID" value="NZ_QTZN02000061.1"/>
</dbReference>
<evidence type="ECO:0008006" key="5">
    <source>
        <dbReference type="Google" id="ProtNLM"/>
    </source>
</evidence>
<evidence type="ECO:0000313" key="2">
    <source>
        <dbReference type="EMBL" id="MVB09013.1"/>
    </source>
</evidence>
<protein>
    <recommendedName>
        <fullName evidence="5">Prepilin peptidase</fullName>
    </recommendedName>
</protein>
<evidence type="ECO:0000313" key="3">
    <source>
        <dbReference type="Proteomes" id="UP000285951"/>
    </source>
</evidence>
<proteinExistence type="predicted"/>
<reference evidence="1 4" key="2">
    <citation type="submission" date="2019-12" db="EMBL/GenBank/DDBJ databases">
        <title>Draft genome sequence of Labilibaculum sp. strain 44 isolated from deep waters of Black Sea.</title>
        <authorList>
            <person name="Yadav S."/>
            <person name="Villanueva L."/>
        </authorList>
    </citation>
    <scope>NUCLEOTIDE SEQUENCE [LARGE SCALE GENOMIC DNA]</scope>
    <source>
        <strain evidence="1 4">44</strain>
    </source>
</reference>
<comment type="caution">
    <text evidence="1">The sequence shown here is derived from an EMBL/GenBank/DDBJ whole genome shotgun (WGS) entry which is preliminary data.</text>
</comment>
<dbReference type="EMBL" id="WOTW01000061">
    <property type="protein sequence ID" value="MUP39808.1"/>
    <property type="molecule type" value="Genomic_DNA"/>
</dbReference>
<dbReference type="Proteomes" id="UP000285951">
    <property type="component" value="Unassembled WGS sequence"/>
</dbReference>
<dbReference type="Proteomes" id="UP000462449">
    <property type="component" value="Unassembled WGS sequence"/>
</dbReference>
<dbReference type="SUPFAM" id="SSF103642">
    <property type="entry name" value="Sec-C motif"/>
    <property type="match status" value="1"/>
</dbReference>
<sequence>MNFRDSKDTINDLKQLVNAKGYIYALCLIIMDDFHFNVEKMHEINNWTRLNKNEVSLLVGLMLKDNISLEKPESPSEIINLKKKTYQLMDELHSSTMKPMADKFKPLIENPDNYKNASKLEFFGGEDIFIEPIFYGGDGVYDFQYLEFLERKYKYDKEWLIENRQFDFDEVIEITFELRKIHQEKLRKVNFLGLNEDRDRLKNELRKDKSIPKKERNKNINEFLEMMEFYQYFELFEFDQHKETSFNPEEISEKGWNSFYDGLLNLFSITQNDFKEKLNISSYIKNFSIQSFKGGVNKTFNNIGDFNEFNAKPIIELTNGKYFIPITYSVFEAIYESPFYWMLEDKSYKDKQAEHRGTAGEDITYELLCKVFGKDKVFGSVKIESQKGHDDTDIDVLCILGSKALCVQVKSKKLTQVSRKGNFNQLLKDFKGAVQDAYDQGLVCRERILENTATFYNCLGEKIQLSEDIEEVYILGVTTENYPTLPHQTFTFLEKEDHAPYPLILTVFDLELVLFYLDNPYDFLYYVRQRVDLMEYFNANEEIHFLAYHLIHKLWKDPKASFIQIDQSLGQLVDRNYYPFKLGIETSAKTDKIRNRWKNEDFETLCEQISEINSPKTTDVIFHLLDWSAPSRENLVKQIRSTKAQTKADNSWHNFSIVAGPNVSSFGLTFVSWEDNDPEEFMDILLKLSKGRKYKSKADHWIGIGCLRDSGRLVDGFVLNDSKWKYDEFMEGEIKWMFEGRNKGKHIQFGKKVGRNEPCPCCSGKKYKYCCGRNN</sequence>
<dbReference type="Gene3D" id="3.10.450.50">
    <property type="match status" value="1"/>
</dbReference>
<dbReference type="AlphaFoldDB" id="A0A7M4DAX9"/>
<evidence type="ECO:0000313" key="4">
    <source>
        <dbReference type="Proteomes" id="UP000462449"/>
    </source>
</evidence>
<accession>A0A7M4DAX9</accession>
<organism evidence="1 4">
    <name type="scientific">Labilibaculum euxinus</name>
    <dbReference type="NCBI Taxonomy" id="2686357"/>
    <lineage>
        <taxon>Bacteria</taxon>
        <taxon>Pseudomonadati</taxon>
        <taxon>Bacteroidota</taxon>
        <taxon>Bacteroidia</taxon>
        <taxon>Marinilabiliales</taxon>
        <taxon>Marinifilaceae</taxon>
        <taxon>Labilibaculum</taxon>
    </lineage>
</organism>